<dbReference type="InterPro" id="IPR003578">
    <property type="entry name" value="Small_GTPase_Rho"/>
</dbReference>
<keyword evidence="2" id="KW-0342">GTP-binding</keyword>
<dbReference type="SUPFAM" id="SSF52540">
    <property type="entry name" value="P-loop containing nucleoside triphosphate hydrolases"/>
    <property type="match status" value="1"/>
</dbReference>
<dbReference type="Pfam" id="PF00071">
    <property type="entry name" value="Ras"/>
    <property type="match status" value="1"/>
</dbReference>
<dbReference type="PROSITE" id="PS51421">
    <property type="entry name" value="RAS"/>
    <property type="match status" value="1"/>
</dbReference>
<evidence type="ECO:0000313" key="3">
    <source>
        <dbReference type="EMBL" id="CAK8673468.1"/>
    </source>
</evidence>
<sequence>MGDFSRIEGLDWIKIVVVGDAFVGKSSMIHTLSTGQAVAETRKYEPTDSQCYYVNQTFHEELRRFQVIDIGGAEACESRSRFYSTADVFLVTFSIHDRTSFENVISKWIPRVCEFQADAKILLVGLKSDKRTRRWGQTTDVDVKPIQYKEGTELSKNIKAAGYVECSALTKKGIRKVFAEAV</sequence>
<dbReference type="PROSITE" id="PS51420">
    <property type="entry name" value="RHO"/>
    <property type="match status" value="1"/>
</dbReference>
<dbReference type="InterPro" id="IPR027417">
    <property type="entry name" value="P-loop_NTPase"/>
</dbReference>
<gene>
    <name evidence="3" type="ORF">CVLEPA_LOCUS3266</name>
</gene>
<dbReference type="EMBL" id="CAWYQH010000002">
    <property type="protein sequence ID" value="CAK8673468.1"/>
    <property type="molecule type" value="Genomic_DNA"/>
</dbReference>
<comment type="caution">
    <text evidence="3">The sequence shown here is derived from an EMBL/GenBank/DDBJ whole genome shotgun (WGS) entry which is preliminary data.</text>
</comment>
<dbReference type="PROSITE" id="PS51419">
    <property type="entry name" value="RAB"/>
    <property type="match status" value="1"/>
</dbReference>
<keyword evidence="4" id="KW-1185">Reference proteome</keyword>
<evidence type="ECO:0000313" key="4">
    <source>
        <dbReference type="Proteomes" id="UP001642483"/>
    </source>
</evidence>
<protein>
    <submittedName>
        <fullName evidence="3">Uncharacterized protein</fullName>
    </submittedName>
</protein>
<dbReference type="SMART" id="SM00173">
    <property type="entry name" value="RAS"/>
    <property type="match status" value="1"/>
</dbReference>
<evidence type="ECO:0000256" key="1">
    <source>
        <dbReference type="ARBA" id="ARBA00022741"/>
    </source>
</evidence>
<organism evidence="3 4">
    <name type="scientific">Clavelina lepadiformis</name>
    <name type="common">Light-bulb sea squirt</name>
    <name type="synonym">Ascidia lepadiformis</name>
    <dbReference type="NCBI Taxonomy" id="159417"/>
    <lineage>
        <taxon>Eukaryota</taxon>
        <taxon>Metazoa</taxon>
        <taxon>Chordata</taxon>
        <taxon>Tunicata</taxon>
        <taxon>Ascidiacea</taxon>
        <taxon>Aplousobranchia</taxon>
        <taxon>Clavelinidae</taxon>
        <taxon>Clavelina</taxon>
    </lineage>
</organism>
<proteinExistence type="predicted"/>
<dbReference type="SMART" id="SM00175">
    <property type="entry name" value="RAB"/>
    <property type="match status" value="1"/>
</dbReference>
<dbReference type="InterPro" id="IPR005225">
    <property type="entry name" value="Small_GTP-bd"/>
</dbReference>
<dbReference type="Gene3D" id="3.40.50.300">
    <property type="entry name" value="P-loop containing nucleotide triphosphate hydrolases"/>
    <property type="match status" value="1"/>
</dbReference>
<accession>A0ABP0F443</accession>
<dbReference type="Proteomes" id="UP001642483">
    <property type="component" value="Unassembled WGS sequence"/>
</dbReference>
<evidence type="ECO:0000256" key="2">
    <source>
        <dbReference type="ARBA" id="ARBA00023134"/>
    </source>
</evidence>
<dbReference type="NCBIfam" id="TIGR00231">
    <property type="entry name" value="small_GTP"/>
    <property type="match status" value="1"/>
</dbReference>
<dbReference type="PRINTS" id="PR00449">
    <property type="entry name" value="RASTRNSFRMNG"/>
</dbReference>
<dbReference type="SMART" id="SM00174">
    <property type="entry name" value="RHO"/>
    <property type="match status" value="1"/>
</dbReference>
<name>A0ABP0F443_CLALP</name>
<reference evidence="3 4" key="1">
    <citation type="submission" date="2024-02" db="EMBL/GenBank/DDBJ databases">
        <authorList>
            <person name="Daric V."/>
            <person name="Darras S."/>
        </authorList>
    </citation>
    <scope>NUCLEOTIDE SEQUENCE [LARGE SCALE GENOMIC DNA]</scope>
</reference>
<dbReference type="CDD" id="cd00157">
    <property type="entry name" value="Rho"/>
    <property type="match status" value="1"/>
</dbReference>
<keyword evidence="1" id="KW-0547">Nucleotide-binding</keyword>
<dbReference type="PANTHER" id="PTHR24072">
    <property type="entry name" value="RHO FAMILY GTPASE"/>
    <property type="match status" value="1"/>
</dbReference>
<dbReference type="InterPro" id="IPR001806">
    <property type="entry name" value="Small_GTPase"/>
</dbReference>